<sequence>MPDVSSTLPLFENCHKQSVHFWIQEIQRMQQLTSWSPETTCLIAASKLRGNAKNWHLTLGTQFPTWDTWRKAFLDAFADELILLQWQQQIMSQVQSSSQSLRDYAYAKLQVIEKCPAPLTEPQKVEYLLHGIQCAGTATSIAAQRPSSVSNFIDICTLLDRAMQHMQIATSRLIVLSRLFAVKITGLRLPDKSLLHH</sequence>
<evidence type="ECO:0000313" key="2">
    <source>
        <dbReference type="Proteomes" id="UP000821865"/>
    </source>
</evidence>
<accession>A0ACB8DU31</accession>
<dbReference type="Proteomes" id="UP000821865">
    <property type="component" value="Chromosome 1"/>
</dbReference>
<evidence type="ECO:0000313" key="1">
    <source>
        <dbReference type="EMBL" id="KAH7977905.1"/>
    </source>
</evidence>
<reference evidence="1" key="1">
    <citation type="submission" date="2020-05" db="EMBL/GenBank/DDBJ databases">
        <title>Large-scale comparative analyses of tick genomes elucidate their genetic diversity and vector capacities.</title>
        <authorList>
            <person name="Jia N."/>
            <person name="Wang J."/>
            <person name="Shi W."/>
            <person name="Du L."/>
            <person name="Sun Y."/>
            <person name="Zhan W."/>
            <person name="Jiang J."/>
            <person name="Wang Q."/>
            <person name="Zhang B."/>
            <person name="Ji P."/>
            <person name="Sakyi L.B."/>
            <person name="Cui X."/>
            <person name="Yuan T."/>
            <person name="Jiang B."/>
            <person name="Yang W."/>
            <person name="Lam T.T.-Y."/>
            <person name="Chang Q."/>
            <person name="Ding S."/>
            <person name="Wang X."/>
            <person name="Zhu J."/>
            <person name="Ruan X."/>
            <person name="Zhao L."/>
            <person name="Wei J."/>
            <person name="Que T."/>
            <person name="Du C."/>
            <person name="Cheng J."/>
            <person name="Dai P."/>
            <person name="Han X."/>
            <person name="Huang E."/>
            <person name="Gao Y."/>
            <person name="Liu J."/>
            <person name="Shao H."/>
            <person name="Ye R."/>
            <person name="Li L."/>
            <person name="Wei W."/>
            <person name="Wang X."/>
            <person name="Wang C."/>
            <person name="Yang T."/>
            <person name="Huo Q."/>
            <person name="Li W."/>
            <person name="Guo W."/>
            <person name="Chen H."/>
            <person name="Zhou L."/>
            <person name="Ni X."/>
            <person name="Tian J."/>
            <person name="Zhou Y."/>
            <person name="Sheng Y."/>
            <person name="Liu T."/>
            <person name="Pan Y."/>
            <person name="Xia L."/>
            <person name="Li J."/>
            <person name="Zhao F."/>
            <person name="Cao W."/>
        </authorList>
    </citation>
    <scope>NUCLEOTIDE SEQUENCE</scope>
    <source>
        <strain evidence="1">Dsil-2018</strain>
    </source>
</reference>
<proteinExistence type="predicted"/>
<organism evidence="1 2">
    <name type="scientific">Dermacentor silvarum</name>
    <name type="common">Tick</name>
    <dbReference type="NCBI Taxonomy" id="543639"/>
    <lineage>
        <taxon>Eukaryota</taxon>
        <taxon>Metazoa</taxon>
        <taxon>Ecdysozoa</taxon>
        <taxon>Arthropoda</taxon>
        <taxon>Chelicerata</taxon>
        <taxon>Arachnida</taxon>
        <taxon>Acari</taxon>
        <taxon>Parasitiformes</taxon>
        <taxon>Ixodida</taxon>
        <taxon>Ixodoidea</taxon>
        <taxon>Ixodidae</taxon>
        <taxon>Rhipicephalinae</taxon>
        <taxon>Dermacentor</taxon>
    </lineage>
</organism>
<dbReference type="EMBL" id="CM023470">
    <property type="protein sequence ID" value="KAH7977905.1"/>
    <property type="molecule type" value="Genomic_DNA"/>
</dbReference>
<gene>
    <name evidence="1" type="ORF">HPB49_003932</name>
</gene>
<comment type="caution">
    <text evidence="1">The sequence shown here is derived from an EMBL/GenBank/DDBJ whole genome shotgun (WGS) entry which is preliminary data.</text>
</comment>
<name>A0ACB8DU31_DERSI</name>
<protein>
    <submittedName>
        <fullName evidence="1">Uncharacterized protein</fullName>
    </submittedName>
</protein>
<keyword evidence="2" id="KW-1185">Reference proteome</keyword>